<comment type="caution">
    <text evidence="5">The sequence shown here is derived from an EMBL/GenBank/DDBJ whole genome shotgun (WGS) entry which is preliminary data.</text>
</comment>
<evidence type="ECO:0000256" key="2">
    <source>
        <dbReference type="ARBA" id="ARBA00023125"/>
    </source>
</evidence>
<dbReference type="SUPFAM" id="SSF46785">
    <property type="entry name" value="Winged helix' DNA-binding domain"/>
    <property type="match status" value="1"/>
</dbReference>
<organism evidence="5 6">
    <name type="scientific">Primorskyibacter sedentarius</name>
    <dbReference type="NCBI Taxonomy" id="745311"/>
    <lineage>
        <taxon>Bacteria</taxon>
        <taxon>Pseudomonadati</taxon>
        <taxon>Pseudomonadota</taxon>
        <taxon>Alphaproteobacteria</taxon>
        <taxon>Rhodobacterales</taxon>
        <taxon>Roseobacteraceae</taxon>
        <taxon>Primorskyibacter</taxon>
    </lineage>
</organism>
<proteinExistence type="predicted"/>
<dbReference type="Gene3D" id="1.20.120.530">
    <property type="entry name" value="GntR ligand-binding domain-like"/>
    <property type="match status" value="1"/>
</dbReference>
<dbReference type="Pfam" id="PF07729">
    <property type="entry name" value="FCD"/>
    <property type="match status" value="1"/>
</dbReference>
<dbReference type="InterPro" id="IPR036388">
    <property type="entry name" value="WH-like_DNA-bd_sf"/>
</dbReference>
<dbReference type="SMART" id="SM00345">
    <property type="entry name" value="HTH_GNTR"/>
    <property type="match status" value="1"/>
</dbReference>
<dbReference type="Pfam" id="PF00392">
    <property type="entry name" value="GntR"/>
    <property type="match status" value="1"/>
</dbReference>
<dbReference type="SUPFAM" id="SSF48008">
    <property type="entry name" value="GntR ligand-binding domain-like"/>
    <property type="match status" value="1"/>
</dbReference>
<sequence length="260" mass="28464">MLVQQICACARLYVKQRGFRRMSSKKIGQIERPKSLCDIAADAIRDAIITGQYALGTALSEKSLTETLGISKTPVREALALLKHEGLVTVVPQKGTFVFTMSVKDVAQLAQYRYALESSALELSMARDGEALVATFFDICGAMTAASEKGNTAKYLGLDGRFHAAIFEFCGNDFFVEGYHAISGKVAALRTHLSHHPTHTDKSMGEHIEIAEALRDGDIDKASQVLKRHVTRGERTYGDGIEDIALASAAHRKIPRPNRK</sequence>
<dbReference type="AlphaFoldDB" id="A0A4R3J3W8"/>
<dbReference type="InterPro" id="IPR011711">
    <property type="entry name" value="GntR_C"/>
</dbReference>
<keyword evidence="2" id="KW-0238">DNA-binding</keyword>
<feature type="domain" description="HTH gntR-type" evidence="4">
    <location>
        <begin position="34"/>
        <end position="101"/>
    </location>
</feature>
<dbReference type="PRINTS" id="PR00035">
    <property type="entry name" value="HTHGNTR"/>
</dbReference>
<keyword evidence="3" id="KW-0804">Transcription</keyword>
<dbReference type="PANTHER" id="PTHR43537:SF50">
    <property type="entry name" value="TRANSCRIPTIONAL REGULATORY PROTEIN"/>
    <property type="match status" value="1"/>
</dbReference>
<dbReference type="GO" id="GO:0003677">
    <property type="term" value="F:DNA binding"/>
    <property type="evidence" value="ECO:0007669"/>
    <property type="project" value="UniProtKB-KW"/>
</dbReference>
<keyword evidence="1" id="KW-0805">Transcription regulation</keyword>
<dbReference type="GO" id="GO:0003700">
    <property type="term" value="F:DNA-binding transcription factor activity"/>
    <property type="evidence" value="ECO:0007669"/>
    <property type="project" value="InterPro"/>
</dbReference>
<dbReference type="PROSITE" id="PS50949">
    <property type="entry name" value="HTH_GNTR"/>
    <property type="match status" value="1"/>
</dbReference>
<protein>
    <submittedName>
        <fullName evidence="5">GntR family transcriptional regulator</fullName>
    </submittedName>
</protein>
<dbReference type="Proteomes" id="UP000295696">
    <property type="component" value="Unassembled WGS sequence"/>
</dbReference>
<evidence type="ECO:0000256" key="3">
    <source>
        <dbReference type="ARBA" id="ARBA00023163"/>
    </source>
</evidence>
<name>A0A4R3J3W8_9RHOB</name>
<dbReference type="SMART" id="SM00895">
    <property type="entry name" value="FCD"/>
    <property type="match status" value="1"/>
</dbReference>
<dbReference type="Gene3D" id="1.10.10.10">
    <property type="entry name" value="Winged helix-like DNA-binding domain superfamily/Winged helix DNA-binding domain"/>
    <property type="match status" value="1"/>
</dbReference>
<dbReference type="InterPro" id="IPR008920">
    <property type="entry name" value="TF_FadR/GntR_C"/>
</dbReference>
<accession>A0A4R3J3W8</accession>
<dbReference type="RefSeq" id="WP_132248267.1">
    <property type="nucleotide sequence ID" value="NZ_SLZU01000023.1"/>
</dbReference>
<dbReference type="CDD" id="cd07377">
    <property type="entry name" value="WHTH_GntR"/>
    <property type="match status" value="1"/>
</dbReference>
<keyword evidence="6" id="KW-1185">Reference proteome</keyword>
<dbReference type="EMBL" id="SLZU01000023">
    <property type="protein sequence ID" value="TCS58972.1"/>
    <property type="molecule type" value="Genomic_DNA"/>
</dbReference>
<evidence type="ECO:0000256" key="1">
    <source>
        <dbReference type="ARBA" id="ARBA00023015"/>
    </source>
</evidence>
<gene>
    <name evidence="5" type="ORF">EDD52_1232</name>
</gene>
<dbReference type="InterPro" id="IPR000524">
    <property type="entry name" value="Tscrpt_reg_HTH_GntR"/>
</dbReference>
<dbReference type="OrthoDB" id="8155773at2"/>
<reference evidence="5 6" key="1">
    <citation type="submission" date="2019-03" db="EMBL/GenBank/DDBJ databases">
        <title>Genomic Encyclopedia of Type Strains, Phase IV (KMG-IV): sequencing the most valuable type-strain genomes for metagenomic binning, comparative biology and taxonomic classification.</title>
        <authorList>
            <person name="Goeker M."/>
        </authorList>
    </citation>
    <scope>NUCLEOTIDE SEQUENCE [LARGE SCALE GENOMIC DNA]</scope>
    <source>
        <strain evidence="5 6">DSM 104836</strain>
    </source>
</reference>
<dbReference type="InterPro" id="IPR036390">
    <property type="entry name" value="WH_DNA-bd_sf"/>
</dbReference>
<evidence type="ECO:0000259" key="4">
    <source>
        <dbReference type="PROSITE" id="PS50949"/>
    </source>
</evidence>
<dbReference type="PANTHER" id="PTHR43537">
    <property type="entry name" value="TRANSCRIPTIONAL REGULATOR, GNTR FAMILY"/>
    <property type="match status" value="1"/>
</dbReference>
<evidence type="ECO:0000313" key="5">
    <source>
        <dbReference type="EMBL" id="TCS58972.1"/>
    </source>
</evidence>
<evidence type="ECO:0000313" key="6">
    <source>
        <dbReference type="Proteomes" id="UP000295696"/>
    </source>
</evidence>